<dbReference type="InterPro" id="IPR032710">
    <property type="entry name" value="NTF2-like_dom_sf"/>
</dbReference>
<evidence type="ECO:0000259" key="8">
    <source>
        <dbReference type="Pfam" id="PF12680"/>
    </source>
</evidence>
<comment type="similarity">
    <text evidence="1">Belongs to the sigma-70 factor family. ECF subfamily.</text>
</comment>
<dbReference type="NCBIfam" id="TIGR02960">
    <property type="entry name" value="SigX5"/>
    <property type="match status" value="1"/>
</dbReference>
<evidence type="ECO:0000259" key="6">
    <source>
        <dbReference type="Pfam" id="PF04542"/>
    </source>
</evidence>
<dbReference type="InterPro" id="IPR037401">
    <property type="entry name" value="SnoaL-like"/>
</dbReference>
<accession>A0ABV8HQ39</accession>
<feature type="domain" description="RNA polymerase sigma factor 70 region 4 type 2" evidence="7">
    <location>
        <begin position="142"/>
        <end position="194"/>
    </location>
</feature>
<dbReference type="PANTHER" id="PTHR43133">
    <property type="entry name" value="RNA POLYMERASE ECF-TYPE SIGMA FACTO"/>
    <property type="match status" value="1"/>
</dbReference>
<dbReference type="Gene3D" id="3.10.450.50">
    <property type="match status" value="1"/>
</dbReference>
<evidence type="ECO:0000313" key="9">
    <source>
        <dbReference type="EMBL" id="MFC4032414.1"/>
    </source>
</evidence>
<evidence type="ECO:0000313" key="10">
    <source>
        <dbReference type="Proteomes" id="UP001595765"/>
    </source>
</evidence>
<dbReference type="InterPro" id="IPR007627">
    <property type="entry name" value="RNA_pol_sigma70_r2"/>
</dbReference>
<organism evidence="9 10">
    <name type="scientific">Streptomyces polygonati</name>
    <dbReference type="NCBI Taxonomy" id="1617087"/>
    <lineage>
        <taxon>Bacteria</taxon>
        <taxon>Bacillati</taxon>
        <taxon>Actinomycetota</taxon>
        <taxon>Actinomycetes</taxon>
        <taxon>Kitasatosporales</taxon>
        <taxon>Streptomycetaceae</taxon>
        <taxon>Streptomyces</taxon>
    </lineage>
</organism>
<gene>
    <name evidence="9" type="ORF">ACFO3J_13085</name>
</gene>
<dbReference type="SUPFAM" id="SSF88946">
    <property type="entry name" value="Sigma2 domain of RNA polymerase sigma factors"/>
    <property type="match status" value="1"/>
</dbReference>
<dbReference type="Proteomes" id="UP001595765">
    <property type="component" value="Unassembled WGS sequence"/>
</dbReference>
<dbReference type="Pfam" id="PF12680">
    <property type="entry name" value="SnoaL_2"/>
    <property type="match status" value="1"/>
</dbReference>
<dbReference type="SUPFAM" id="SSF54427">
    <property type="entry name" value="NTF2-like"/>
    <property type="match status" value="1"/>
</dbReference>
<keyword evidence="10" id="KW-1185">Reference proteome</keyword>
<comment type="subunit">
    <text evidence="2">Interacts transiently with the RNA polymerase catalytic core formed by RpoA, RpoB, RpoC and RpoZ (2 alpha, 1 beta, 1 beta' and 1 omega subunit) to form the RNA polymerase holoenzyme that can initiate transcription.</text>
</comment>
<dbReference type="PANTHER" id="PTHR43133:SF65">
    <property type="entry name" value="ECF RNA POLYMERASE SIGMA FACTOR SIGG"/>
    <property type="match status" value="1"/>
</dbReference>
<dbReference type="InterPro" id="IPR014284">
    <property type="entry name" value="RNA_pol_sigma-70_dom"/>
</dbReference>
<feature type="domain" description="RNA polymerase sigma-70 region 2" evidence="6">
    <location>
        <begin position="28"/>
        <end position="92"/>
    </location>
</feature>
<feature type="domain" description="SnoaL-like" evidence="8">
    <location>
        <begin position="217"/>
        <end position="313"/>
    </location>
</feature>
<keyword evidence="3" id="KW-0805">Transcription regulation</keyword>
<keyword evidence="4" id="KW-0731">Sigma factor</keyword>
<evidence type="ECO:0000259" key="7">
    <source>
        <dbReference type="Pfam" id="PF08281"/>
    </source>
</evidence>
<dbReference type="RefSeq" id="WP_386429361.1">
    <property type="nucleotide sequence ID" value="NZ_JBHSBB010000010.1"/>
</dbReference>
<evidence type="ECO:0000256" key="3">
    <source>
        <dbReference type="ARBA" id="ARBA00023015"/>
    </source>
</evidence>
<evidence type="ECO:0000256" key="5">
    <source>
        <dbReference type="ARBA" id="ARBA00023163"/>
    </source>
</evidence>
<dbReference type="NCBIfam" id="TIGR02937">
    <property type="entry name" value="sigma70-ECF"/>
    <property type="match status" value="1"/>
</dbReference>
<dbReference type="InterPro" id="IPR039425">
    <property type="entry name" value="RNA_pol_sigma-70-like"/>
</dbReference>
<dbReference type="InterPro" id="IPR013325">
    <property type="entry name" value="RNA_pol_sigma_r2"/>
</dbReference>
<dbReference type="InterPro" id="IPR013249">
    <property type="entry name" value="RNA_pol_sigma70_r4_t2"/>
</dbReference>
<evidence type="ECO:0000256" key="2">
    <source>
        <dbReference type="ARBA" id="ARBA00011344"/>
    </source>
</evidence>
<evidence type="ECO:0000256" key="4">
    <source>
        <dbReference type="ARBA" id="ARBA00023082"/>
    </source>
</evidence>
<dbReference type="SUPFAM" id="SSF88659">
    <property type="entry name" value="Sigma3 and sigma4 domains of RNA polymerase sigma factors"/>
    <property type="match status" value="1"/>
</dbReference>
<reference evidence="10" key="1">
    <citation type="journal article" date="2019" name="Int. J. Syst. Evol. Microbiol.">
        <title>The Global Catalogue of Microorganisms (GCM) 10K type strain sequencing project: providing services to taxonomists for standard genome sequencing and annotation.</title>
        <authorList>
            <consortium name="The Broad Institute Genomics Platform"/>
            <consortium name="The Broad Institute Genome Sequencing Center for Infectious Disease"/>
            <person name="Wu L."/>
            <person name="Ma J."/>
        </authorList>
    </citation>
    <scope>NUCLEOTIDE SEQUENCE [LARGE SCALE GENOMIC DNA]</scope>
    <source>
        <strain evidence="10">CGMCC 4.7237</strain>
    </source>
</reference>
<evidence type="ECO:0000256" key="1">
    <source>
        <dbReference type="ARBA" id="ARBA00010641"/>
    </source>
</evidence>
<comment type="caution">
    <text evidence="9">The sequence shown here is derived from an EMBL/GenBank/DDBJ whole genome shotgun (WGS) entry which is preliminary data.</text>
</comment>
<dbReference type="CDD" id="cd06171">
    <property type="entry name" value="Sigma70_r4"/>
    <property type="match status" value="1"/>
</dbReference>
<dbReference type="Gene3D" id="1.10.10.10">
    <property type="entry name" value="Winged helix-like DNA-binding domain superfamily/Winged helix DNA-binding domain"/>
    <property type="match status" value="1"/>
</dbReference>
<protein>
    <submittedName>
        <fullName evidence="9">Sigma-70 family RNA polymerase sigma factor</fullName>
    </submittedName>
</protein>
<dbReference type="InterPro" id="IPR014305">
    <property type="entry name" value="RNA_pol_sigma-G_actinobac"/>
</dbReference>
<proteinExistence type="inferred from homology"/>
<dbReference type="InterPro" id="IPR013324">
    <property type="entry name" value="RNA_pol_sigma_r3/r4-like"/>
</dbReference>
<dbReference type="EMBL" id="JBHSBB010000010">
    <property type="protein sequence ID" value="MFC4032414.1"/>
    <property type="molecule type" value="Genomic_DNA"/>
</dbReference>
<dbReference type="Pfam" id="PF04542">
    <property type="entry name" value="Sigma70_r2"/>
    <property type="match status" value="1"/>
</dbReference>
<dbReference type="InterPro" id="IPR036388">
    <property type="entry name" value="WH-like_DNA-bd_sf"/>
</dbReference>
<dbReference type="NCBIfam" id="NF006089">
    <property type="entry name" value="PRK08241.1"/>
    <property type="match status" value="1"/>
</dbReference>
<dbReference type="Gene3D" id="1.10.1740.10">
    <property type="match status" value="1"/>
</dbReference>
<keyword evidence="5" id="KW-0804">Transcription</keyword>
<name>A0ABV8HQ39_9ACTN</name>
<dbReference type="Pfam" id="PF08281">
    <property type="entry name" value="Sigma70_r4_2"/>
    <property type="match status" value="1"/>
</dbReference>
<sequence length="344" mass="38084">MNTLSGQRPVEEAETEMPADAFVRRAAQFRPELLAHCYRMLGSVHDAEDLVQETYLRAWRAYDGFEGRSSLRFWLYRIATSACLTALEHHSRRFVPAGLSTASDDPTGPLNPAGLEVPWVQPIPDLPVDPAAVVASRGSVRLALIVALQQLPPKQRVVLILRDVLAWRAAEVAKLLDTSTAAVNSALQRARAQLEQIAPTEDDISDSLDGENRVLLDRYAKAFENADVDALLQLLREDVRLEMPPEPVWFAGKAVVGRFLGERVFTAAGAQRLVQTTANDGQPAMATYWRGADGRYHAHALQLLTLREHRVARIIAFRDPALFPFFGLPRELHSATSPAPSWSA</sequence>